<dbReference type="EMBL" id="CP088280">
    <property type="protein sequence ID" value="UGX98248.1"/>
    <property type="molecule type" value="Genomic_DNA"/>
</dbReference>
<evidence type="ECO:0000313" key="2">
    <source>
        <dbReference type="EMBL" id="NYY94933.1"/>
    </source>
</evidence>
<dbReference type="Proteomes" id="UP000664702">
    <property type="component" value="Chromosome"/>
</dbReference>
<organism evidence="2">
    <name type="scientific">Bradyrhizobium barranii subsp. barranii</name>
    <dbReference type="NCBI Taxonomy" id="2823807"/>
    <lineage>
        <taxon>Bacteria</taxon>
        <taxon>Pseudomonadati</taxon>
        <taxon>Pseudomonadota</taxon>
        <taxon>Alphaproteobacteria</taxon>
        <taxon>Hyphomicrobiales</taxon>
        <taxon>Nitrobacteraceae</taxon>
        <taxon>Bradyrhizobium</taxon>
        <taxon>Bradyrhizobium barranii</taxon>
    </lineage>
</organism>
<dbReference type="InterPro" id="IPR006944">
    <property type="entry name" value="Phage/GTA_portal"/>
</dbReference>
<dbReference type="EMBL" id="CP086136">
    <property type="protein sequence ID" value="UEM17329.1"/>
    <property type="molecule type" value="Genomic_DNA"/>
</dbReference>
<dbReference type="EMBL" id="JAGEMI010000001">
    <property type="protein sequence ID" value="MBO1864576.1"/>
    <property type="molecule type" value="Genomic_DNA"/>
</dbReference>
<dbReference type="Proteomes" id="UP000564836">
    <property type="component" value="Chromosome"/>
</dbReference>
<sequence length="437" mass="47592">MGLVSWTAAKAAASVYRVYASVSDEIAKERRLRLEDGGAWSRVFGSRGAAGKTVTVDSAMSLAAFWACVRVTAQAVSTLPLQFFEKQSNGSPIVVDHPLAEVLAGSPNVDQTSLEYWEAVVAWLLVNGDACSEISSIGRRVSAVNVLPNAYPYRDADGVLSYKYSDRGKPYTLPRDKVFHVKGFGFGGDGGLSAIRYGVQTFSTALAAFETSGKLFSNGMHSAGLLTSENVLEDKQREQLDKIMQTYVGSERAGKLMILEGGLKFEKLQLNPVDAQLLQQQRFSIEEVCRWTGTPPIIIGHAPEGQTMFGSGVEQTFLAWLALGINPICERIERRITKQLIAPGEQRRIYAEFNREAFLQMDAAAKASFLSQMTQNGLMDRNEGRRKLNLPARAGGDQLTAQSNLVPLDRLGEQAGGASQARAAMLSWLGINSEAKQ</sequence>
<reference evidence="1" key="3">
    <citation type="submission" date="2021-03" db="EMBL/GenBank/DDBJ databases">
        <title>Whole Genome Sequence of Bradyrhizobium sp. Strain 144S4.</title>
        <authorList>
            <person name="Bromfield E.S.P."/>
            <person name="Cloutier S."/>
        </authorList>
    </citation>
    <scope>NUCLEOTIDE SEQUENCE [LARGE SCALE GENOMIC DNA]</scope>
    <source>
        <strain evidence="1">144S4</strain>
    </source>
</reference>
<reference evidence="2" key="2">
    <citation type="submission" date="2020-06" db="EMBL/GenBank/DDBJ databases">
        <title>Whole Genome Sequence of Bradyrhizobium sp. Strain 323S2.</title>
        <authorList>
            <person name="Bromfield E.S.P."/>
        </authorList>
    </citation>
    <scope>NUCLEOTIDE SEQUENCE [LARGE SCALE GENOMIC DNA]</scope>
    <source>
        <strain evidence="2">323S2</strain>
    </source>
</reference>
<dbReference type="NCBIfam" id="TIGR01537">
    <property type="entry name" value="portal_HK97"/>
    <property type="match status" value="1"/>
</dbReference>
<evidence type="ECO:0000313" key="3">
    <source>
        <dbReference type="EMBL" id="UEM17329.1"/>
    </source>
</evidence>
<dbReference type="RefSeq" id="WP_166341464.1">
    <property type="nucleotide sequence ID" value="NZ_CP086136.1"/>
</dbReference>
<dbReference type="Pfam" id="PF04860">
    <property type="entry name" value="Phage_portal"/>
    <property type="match status" value="1"/>
</dbReference>
<dbReference type="EMBL" id="JACBFH010000001">
    <property type="protein sequence ID" value="NYY94933.1"/>
    <property type="molecule type" value="Genomic_DNA"/>
</dbReference>
<protein>
    <submittedName>
        <fullName evidence="2">Phage portal protein</fullName>
    </submittedName>
</protein>
<reference evidence="5 6" key="4">
    <citation type="journal article" date="2022" name="Int. J. Syst. Evol. Microbiol.">
        <title>Strains of Bradyrhizobium barranii sp. nov. associated with legumes native to Canada are symbionts of soybeans and belong to different subspecies (subsp. barranii subsp. nov. and subsp. apii subsp. nov.) and symbiovars (sv. glycinearum and sv. septentrionale).</title>
        <authorList>
            <person name="Bromfield E.S.P."/>
            <person name="Cloutier S."/>
            <person name="Wasai-Hara S."/>
            <person name="Minamisawa K."/>
        </authorList>
    </citation>
    <scope>NUCLEOTIDE SEQUENCE [LARGE SCALE GENOMIC DNA]</scope>
    <source>
        <strain evidence="6">144S4</strain>
        <strain evidence="3 5">323S2</strain>
    </source>
</reference>
<dbReference type="AlphaFoldDB" id="A0A7Z0QJQ1"/>
<name>A0A7Z0QJQ1_9BRAD</name>
<dbReference type="InterPro" id="IPR006427">
    <property type="entry name" value="Portal_HK97"/>
</dbReference>
<gene>
    <name evidence="4" type="ORF">G6321_00025225</name>
    <name evidence="2" type="ORF">G6321_43000</name>
    <name evidence="3" type="ORF">J4G43_025705</name>
    <name evidence="1" type="ORF">J4G43_27715</name>
</gene>
<evidence type="ECO:0000313" key="6">
    <source>
        <dbReference type="Proteomes" id="UP000664702"/>
    </source>
</evidence>
<evidence type="ECO:0000313" key="5">
    <source>
        <dbReference type="Proteomes" id="UP000564836"/>
    </source>
</evidence>
<dbReference type="KEGG" id="bban:J4G43_025705"/>
<accession>A0A7Z0QJQ1</accession>
<reference evidence="4 5" key="1">
    <citation type="journal article" date="2017" name="Syst. Appl. Microbiol.">
        <title>Soybeans inoculated with root zone soils of Canadian native legumes harbour diverse and novel Bradyrhizobium spp. that possess agricultural potential.</title>
        <authorList>
            <person name="Bromfield E.S.P."/>
            <person name="Cloutier S."/>
            <person name="Tambong J.T."/>
            <person name="Tran Thi T.V."/>
        </authorList>
    </citation>
    <scope>NUCLEOTIDE SEQUENCE [LARGE SCALE GENOMIC DNA]</scope>
    <source>
        <strain evidence="4 5">323S2</strain>
    </source>
</reference>
<evidence type="ECO:0000313" key="1">
    <source>
        <dbReference type="EMBL" id="MBO1864576.1"/>
    </source>
</evidence>
<evidence type="ECO:0000313" key="4">
    <source>
        <dbReference type="EMBL" id="UGX98248.1"/>
    </source>
</evidence>
<proteinExistence type="predicted"/>